<proteinExistence type="predicted"/>
<evidence type="ECO:0000313" key="2">
    <source>
        <dbReference type="Proteomes" id="UP000281708"/>
    </source>
</evidence>
<keyword evidence="2" id="KW-1185">Reference proteome</keyword>
<gene>
    <name evidence="1" type="ORF">D9V37_16405</name>
</gene>
<sequence>MRSTLTSTQSMDGGEAVEIRKEGVLILVVDLLLKNVFELVLVNAEVRRVLWSIDDTNADLVEIPFESLDSKVDVVLVVVR</sequence>
<dbReference type="EMBL" id="RDBE01000010">
    <property type="protein sequence ID" value="RLV47725.1"/>
    <property type="molecule type" value="Genomic_DNA"/>
</dbReference>
<organism evidence="1 2">
    <name type="scientific">Nocardioides mangrovicus</name>
    <dbReference type="NCBI Taxonomy" id="2478913"/>
    <lineage>
        <taxon>Bacteria</taxon>
        <taxon>Bacillati</taxon>
        <taxon>Actinomycetota</taxon>
        <taxon>Actinomycetes</taxon>
        <taxon>Propionibacteriales</taxon>
        <taxon>Nocardioidaceae</taxon>
        <taxon>Nocardioides</taxon>
    </lineage>
</organism>
<accession>A0A3L8NX25</accession>
<evidence type="ECO:0000313" key="1">
    <source>
        <dbReference type="EMBL" id="RLV47725.1"/>
    </source>
</evidence>
<comment type="caution">
    <text evidence="1">The sequence shown here is derived from an EMBL/GenBank/DDBJ whole genome shotgun (WGS) entry which is preliminary data.</text>
</comment>
<protein>
    <submittedName>
        <fullName evidence="1">Uncharacterized protein</fullName>
    </submittedName>
</protein>
<reference evidence="1 2" key="1">
    <citation type="submission" date="2018-10" db="EMBL/GenBank/DDBJ databases">
        <title>Marmoricola sp. 4Q3S-7 whole genome shotgun sequence.</title>
        <authorList>
            <person name="Li F."/>
        </authorList>
    </citation>
    <scope>NUCLEOTIDE SEQUENCE [LARGE SCALE GENOMIC DNA]</scope>
    <source>
        <strain evidence="1 2">4Q3S-7</strain>
    </source>
</reference>
<dbReference type="AlphaFoldDB" id="A0A3L8NX25"/>
<name>A0A3L8NX25_9ACTN</name>
<dbReference type="Proteomes" id="UP000281708">
    <property type="component" value="Unassembled WGS sequence"/>
</dbReference>